<evidence type="ECO:0000256" key="4">
    <source>
        <dbReference type="ARBA" id="ARBA00022989"/>
    </source>
</evidence>
<evidence type="ECO:0000256" key="2">
    <source>
        <dbReference type="ARBA" id="ARBA00022448"/>
    </source>
</evidence>
<keyword evidence="2" id="KW-0813">Transport</keyword>
<feature type="transmembrane region" description="Helical" evidence="6">
    <location>
        <begin position="267"/>
        <end position="289"/>
    </location>
</feature>
<dbReference type="InterPro" id="IPR052983">
    <property type="entry name" value="MFS_Riboflavin_Transporter"/>
</dbReference>
<dbReference type="BioCyc" id="AURANTIMONAS:SI859A1_01214-MONOMER"/>
<comment type="caution">
    <text evidence="7">The sequence shown here is derived from an EMBL/GenBank/DDBJ whole genome shotgun (WGS) entry which is preliminary data.</text>
</comment>
<dbReference type="Gene3D" id="1.20.1250.20">
    <property type="entry name" value="MFS general substrate transporter like domains"/>
    <property type="match status" value="1"/>
</dbReference>
<keyword evidence="4 6" id="KW-1133">Transmembrane helix</keyword>
<feature type="transmembrane region" description="Helical" evidence="6">
    <location>
        <begin position="72"/>
        <end position="91"/>
    </location>
</feature>
<dbReference type="AlphaFoldDB" id="Q1YJA5"/>
<dbReference type="Pfam" id="PF07690">
    <property type="entry name" value="MFS_1"/>
    <property type="match status" value="1"/>
</dbReference>
<feature type="transmembrane region" description="Helical" evidence="6">
    <location>
        <begin position="352"/>
        <end position="372"/>
    </location>
</feature>
<protein>
    <submittedName>
        <fullName evidence="7">Putative major facilitator family</fullName>
    </submittedName>
</protein>
<dbReference type="GO" id="GO:0016020">
    <property type="term" value="C:membrane"/>
    <property type="evidence" value="ECO:0007669"/>
    <property type="project" value="UniProtKB-SubCell"/>
</dbReference>
<feature type="transmembrane region" description="Helical" evidence="6">
    <location>
        <begin position="7"/>
        <end position="29"/>
    </location>
</feature>
<evidence type="ECO:0000313" key="7">
    <source>
        <dbReference type="EMBL" id="EAS49862.1"/>
    </source>
</evidence>
<evidence type="ECO:0000256" key="3">
    <source>
        <dbReference type="ARBA" id="ARBA00022692"/>
    </source>
</evidence>
<dbReference type="GO" id="GO:0022857">
    <property type="term" value="F:transmembrane transporter activity"/>
    <property type="evidence" value="ECO:0007669"/>
    <property type="project" value="InterPro"/>
</dbReference>
<dbReference type="InterPro" id="IPR011701">
    <property type="entry name" value="MFS"/>
</dbReference>
<feature type="transmembrane region" description="Helical" evidence="6">
    <location>
        <begin position="161"/>
        <end position="182"/>
    </location>
</feature>
<name>Q1YJA5_AURMS</name>
<gene>
    <name evidence="7" type="ORF">SI859A1_01214</name>
</gene>
<dbReference type="EMBL" id="AAPJ01000003">
    <property type="protein sequence ID" value="EAS49862.1"/>
    <property type="molecule type" value="Genomic_DNA"/>
</dbReference>
<evidence type="ECO:0000256" key="1">
    <source>
        <dbReference type="ARBA" id="ARBA00004141"/>
    </source>
</evidence>
<feature type="transmembrane region" description="Helical" evidence="6">
    <location>
        <begin position="97"/>
        <end position="119"/>
    </location>
</feature>
<dbReference type="PANTHER" id="PTHR43385:SF1">
    <property type="entry name" value="RIBOFLAVIN TRANSPORTER RIBJ"/>
    <property type="match status" value="1"/>
</dbReference>
<dbReference type="PANTHER" id="PTHR43385">
    <property type="entry name" value="RIBOFLAVIN TRANSPORTER RIBJ"/>
    <property type="match status" value="1"/>
</dbReference>
<evidence type="ECO:0000256" key="5">
    <source>
        <dbReference type="ARBA" id="ARBA00023136"/>
    </source>
</evidence>
<feature type="transmembrane region" description="Helical" evidence="6">
    <location>
        <begin position="41"/>
        <end position="60"/>
    </location>
</feature>
<keyword evidence="8" id="KW-1185">Reference proteome</keyword>
<dbReference type="InterPro" id="IPR036259">
    <property type="entry name" value="MFS_trans_sf"/>
</dbReference>
<keyword evidence="3 6" id="KW-0812">Transmembrane</keyword>
<feature type="transmembrane region" description="Helical" evidence="6">
    <location>
        <begin position="131"/>
        <end position="149"/>
    </location>
</feature>
<dbReference type="Proteomes" id="UP000000321">
    <property type="component" value="Unassembled WGS sequence"/>
</dbReference>
<dbReference type="RefSeq" id="WP_009209076.1">
    <property type="nucleotide sequence ID" value="NZ_BBWP01000032.1"/>
</dbReference>
<dbReference type="OrthoDB" id="7200137at2"/>
<feature type="transmembrane region" description="Helical" evidence="6">
    <location>
        <begin position="378"/>
        <end position="403"/>
    </location>
</feature>
<dbReference type="HOGENOM" id="CLU_001265_59_0_5"/>
<reference evidence="7 8" key="1">
    <citation type="journal article" date="2008" name="Appl. Environ. Microbiol.">
        <title>Genomic insights into Mn(II) oxidation by the marine alphaproteobacterium Aurantimonas sp. strain SI85-9A1.</title>
        <authorList>
            <person name="Dick G.J."/>
            <person name="Podell S."/>
            <person name="Johnson H.A."/>
            <person name="Rivera-Espinoza Y."/>
            <person name="Bernier-Latmani R."/>
            <person name="McCarthy J.K."/>
            <person name="Torpey J.W."/>
            <person name="Clement B.G."/>
            <person name="Gaasterland T."/>
            <person name="Tebo B.M."/>
        </authorList>
    </citation>
    <scope>NUCLEOTIDE SEQUENCE [LARGE SCALE GENOMIC DNA]</scope>
    <source>
        <strain evidence="7 8">SI85-9A1</strain>
    </source>
</reference>
<accession>Q1YJA5</accession>
<keyword evidence="5 6" id="KW-0472">Membrane</keyword>
<comment type="subcellular location">
    <subcellularLocation>
        <location evidence="1">Membrane</location>
        <topology evidence="1">Multi-pass membrane protein</topology>
    </subcellularLocation>
</comment>
<evidence type="ECO:0000313" key="8">
    <source>
        <dbReference type="Proteomes" id="UP000000321"/>
    </source>
</evidence>
<organism evidence="7 8">
    <name type="scientific">Aurantimonas manganoxydans (strain ATCC BAA-1229 / DSM 21871 / SI85-9A1)</name>
    <dbReference type="NCBI Taxonomy" id="287752"/>
    <lineage>
        <taxon>Bacteria</taxon>
        <taxon>Pseudomonadati</taxon>
        <taxon>Pseudomonadota</taxon>
        <taxon>Alphaproteobacteria</taxon>
        <taxon>Hyphomicrobiales</taxon>
        <taxon>Aurantimonadaceae</taxon>
        <taxon>Aurantimonas</taxon>
    </lineage>
</organism>
<feature type="transmembrane region" description="Helical" evidence="6">
    <location>
        <begin position="232"/>
        <end position="255"/>
    </location>
</feature>
<proteinExistence type="predicted"/>
<evidence type="ECO:0000256" key="6">
    <source>
        <dbReference type="SAM" id="Phobius"/>
    </source>
</evidence>
<feature type="transmembrane region" description="Helical" evidence="6">
    <location>
        <begin position="296"/>
        <end position="316"/>
    </location>
</feature>
<feature type="transmembrane region" description="Helical" evidence="6">
    <location>
        <begin position="322"/>
        <end position="340"/>
    </location>
</feature>
<dbReference type="SUPFAM" id="SSF103473">
    <property type="entry name" value="MFS general substrate transporter"/>
    <property type="match status" value="1"/>
</dbReference>
<sequence>MRAARAVLCLAFGETIVWAGFYYLFPALLLRWEADAGWPKTWLTAAFAAAVIVSALVSPVSGRLIDRGHGPLVMGSAALSGAILLALLPFAETLPAFTLLWLGIGASMGGCLYEPCFALVTRALGADARPAITRVTLVAGFAGTLSFPLNHFMAETAGWQGAVWLFAALVGCLGVPLIVLGARALEASAGLLAEPHAPIRTGEAAASPALVNSASATAASSAPAPALLRRPLFWYLAAGFSLLGFNHGVVLNHLLPILADRGVSLDLAVLAAAMIGPMQVAGRLALMLAGARLSNAWVTTLSFGFVITATLCLIAAEFAPLLVIAFVVLQGSGYGVLSIMRPVMTREILGQARFGAISGAMAVPYLCAYALSPFVGSLLWAAGGYDIALATVAILTLVGLACYRAALRHATPPAVPPGPTAQPV</sequence>